<gene>
    <name evidence="2" type="ORF">O181_109261</name>
</gene>
<evidence type="ECO:0000313" key="2">
    <source>
        <dbReference type="EMBL" id="MBW0569546.1"/>
    </source>
</evidence>
<dbReference type="Proteomes" id="UP000765509">
    <property type="component" value="Unassembled WGS sequence"/>
</dbReference>
<accession>A0A9Q3JWY3</accession>
<dbReference type="EMBL" id="AVOT02084568">
    <property type="protein sequence ID" value="MBW0569546.1"/>
    <property type="molecule type" value="Genomic_DNA"/>
</dbReference>
<protein>
    <submittedName>
        <fullName evidence="2">Uncharacterized protein</fullName>
    </submittedName>
</protein>
<comment type="caution">
    <text evidence="2">The sequence shown here is derived from an EMBL/GenBank/DDBJ whole genome shotgun (WGS) entry which is preliminary data.</text>
</comment>
<name>A0A9Q3JWY3_9BASI</name>
<reference evidence="2" key="1">
    <citation type="submission" date="2021-03" db="EMBL/GenBank/DDBJ databases">
        <title>Draft genome sequence of rust myrtle Austropuccinia psidii MF-1, a brazilian biotype.</title>
        <authorList>
            <person name="Quecine M.C."/>
            <person name="Pachon D.M.R."/>
            <person name="Bonatelli M.L."/>
            <person name="Correr F.H."/>
            <person name="Franceschini L.M."/>
            <person name="Leite T.F."/>
            <person name="Margarido G.R.A."/>
            <person name="Almeida C.A."/>
            <person name="Ferrarezi J.A."/>
            <person name="Labate C.A."/>
        </authorList>
    </citation>
    <scope>NUCLEOTIDE SEQUENCE</scope>
    <source>
        <strain evidence="2">MF-1</strain>
    </source>
</reference>
<feature type="compositionally biased region" description="Basic residues" evidence="1">
    <location>
        <begin position="53"/>
        <end position="64"/>
    </location>
</feature>
<proteinExistence type="predicted"/>
<evidence type="ECO:0000313" key="3">
    <source>
        <dbReference type="Proteomes" id="UP000765509"/>
    </source>
</evidence>
<dbReference type="AlphaFoldDB" id="A0A9Q3JWY3"/>
<feature type="region of interest" description="Disordered" evidence="1">
    <location>
        <begin position="1"/>
        <end position="93"/>
    </location>
</feature>
<organism evidence="2 3">
    <name type="scientific">Austropuccinia psidii MF-1</name>
    <dbReference type="NCBI Taxonomy" id="1389203"/>
    <lineage>
        <taxon>Eukaryota</taxon>
        <taxon>Fungi</taxon>
        <taxon>Dikarya</taxon>
        <taxon>Basidiomycota</taxon>
        <taxon>Pucciniomycotina</taxon>
        <taxon>Pucciniomycetes</taxon>
        <taxon>Pucciniales</taxon>
        <taxon>Sphaerophragmiaceae</taxon>
        <taxon>Austropuccinia</taxon>
    </lineage>
</organism>
<feature type="compositionally biased region" description="Basic and acidic residues" evidence="1">
    <location>
        <begin position="1"/>
        <end position="17"/>
    </location>
</feature>
<keyword evidence="3" id="KW-1185">Reference proteome</keyword>
<evidence type="ECO:0000256" key="1">
    <source>
        <dbReference type="SAM" id="MobiDB-lite"/>
    </source>
</evidence>
<sequence length="93" mass="10873">MIKEYHAKKKEATKEEAPVASTSKPQANPLPKKGRRTRKRTGENHIPQVTRFQKSKRCHGKRLQHGQNLDGIQRQRGEKNETIPMRQPHFPRK</sequence>